<dbReference type="InterPro" id="IPR019920">
    <property type="entry name" value="F420-binding_dom_put"/>
</dbReference>
<dbReference type="InterPro" id="IPR052019">
    <property type="entry name" value="F420H2_bilvrd_red/Heme_oxyg"/>
</dbReference>
<keyword evidence="4" id="KW-1185">Reference proteome</keyword>
<reference evidence="3 4" key="1">
    <citation type="submission" date="2018-06" db="EMBL/GenBank/DDBJ databases">
        <title>Genomic Encyclopedia of Archaeal and Bacterial Type Strains, Phase II (KMG-II): from individual species to whole genera.</title>
        <authorList>
            <person name="Goeker M."/>
        </authorList>
    </citation>
    <scope>NUCLEOTIDE SEQUENCE [LARGE SCALE GENOMIC DNA]</scope>
    <source>
        <strain evidence="3 4">ATCC BAA-1881</strain>
    </source>
</reference>
<protein>
    <submittedName>
        <fullName evidence="3">PPOX class probable F420-dependent enzyme</fullName>
    </submittedName>
</protein>
<proteinExistence type="predicted"/>
<dbReference type="OrthoDB" id="162914at2"/>
<dbReference type="GO" id="GO:0070967">
    <property type="term" value="F:coenzyme F420 binding"/>
    <property type="evidence" value="ECO:0007669"/>
    <property type="project" value="TreeGrafter"/>
</dbReference>
<name>A0A326U8L8_THEHA</name>
<dbReference type="Gene3D" id="2.30.110.10">
    <property type="entry name" value="Electron Transport, Fmn-binding Protein, Chain A"/>
    <property type="match status" value="1"/>
</dbReference>
<dbReference type="InterPro" id="IPR012349">
    <property type="entry name" value="Split_barrel_FMN-bd"/>
</dbReference>
<dbReference type="InterPro" id="IPR011576">
    <property type="entry name" value="Pyridox_Oxase_N"/>
</dbReference>
<dbReference type="Proteomes" id="UP000248806">
    <property type="component" value="Unassembled WGS sequence"/>
</dbReference>
<dbReference type="GO" id="GO:0016627">
    <property type="term" value="F:oxidoreductase activity, acting on the CH-CH group of donors"/>
    <property type="evidence" value="ECO:0007669"/>
    <property type="project" value="TreeGrafter"/>
</dbReference>
<dbReference type="PANTHER" id="PTHR35176">
    <property type="entry name" value="HEME OXYGENASE HI_0854-RELATED"/>
    <property type="match status" value="1"/>
</dbReference>
<dbReference type="AlphaFoldDB" id="A0A326U8L8"/>
<evidence type="ECO:0000313" key="4">
    <source>
        <dbReference type="Proteomes" id="UP000248806"/>
    </source>
</evidence>
<dbReference type="Pfam" id="PF01243">
    <property type="entry name" value="PNPOx_N"/>
    <property type="match status" value="1"/>
</dbReference>
<evidence type="ECO:0000313" key="3">
    <source>
        <dbReference type="EMBL" id="PZW32081.1"/>
    </source>
</evidence>
<evidence type="ECO:0000259" key="2">
    <source>
        <dbReference type="Pfam" id="PF01243"/>
    </source>
</evidence>
<dbReference type="NCBIfam" id="TIGR03618">
    <property type="entry name" value="Rv1155_F420"/>
    <property type="match status" value="1"/>
</dbReference>
<dbReference type="GO" id="GO:0005829">
    <property type="term" value="C:cytosol"/>
    <property type="evidence" value="ECO:0007669"/>
    <property type="project" value="TreeGrafter"/>
</dbReference>
<sequence>MAKQIPEAYQKLFKAKSFAHLATIMADGTPQITPVWIDFDGQHILFNTVKGRTKDVNIRKRPHVALSIIDPENPYRYVSIRGKVVEITEEGAEEHIDHLAKRYLNQDKHPFRRPGEVREICKIEVEHIVG</sequence>
<dbReference type="RefSeq" id="WP_111321580.1">
    <property type="nucleotide sequence ID" value="NZ_BIFX01000001.1"/>
</dbReference>
<dbReference type="PANTHER" id="PTHR35176:SF6">
    <property type="entry name" value="HEME OXYGENASE HI_0854-RELATED"/>
    <property type="match status" value="1"/>
</dbReference>
<evidence type="ECO:0000256" key="1">
    <source>
        <dbReference type="ARBA" id="ARBA00023002"/>
    </source>
</evidence>
<accession>A0A326U8L8</accession>
<comment type="caution">
    <text evidence="3">The sequence shown here is derived from an EMBL/GenBank/DDBJ whole genome shotgun (WGS) entry which is preliminary data.</text>
</comment>
<dbReference type="SUPFAM" id="SSF50475">
    <property type="entry name" value="FMN-binding split barrel"/>
    <property type="match status" value="1"/>
</dbReference>
<keyword evidence="1" id="KW-0560">Oxidoreductase</keyword>
<feature type="domain" description="Pyridoxamine 5'-phosphate oxidase N-terminal" evidence="2">
    <location>
        <begin position="5"/>
        <end position="127"/>
    </location>
</feature>
<gene>
    <name evidence="3" type="ORF">EI42_02108</name>
</gene>
<dbReference type="EMBL" id="QKUF01000005">
    <property type="protein sequence ID" value="PZW32081.1"/>
    <property type="molecule type" value="Genomic_DNA"/>
</dbReference>
<organism evidence="3 4">
    <name type="scientific">Thermosporothrix hazakensis</name>
    <dbReference type="NCBI Taxonomy" id="644383"/>
    <lineage>
        <taxon>Bacteria</taxon>
        <taxon>Bacillati</taxon>
        <taxon>Chloroflexota</taxon>
        <taxon>Ktedonobacteria</taxon>
        <taxon>Ktedonobacterales</taxon>
        <taxon>Thermosporotrichaceae</taxon>
        <taxon>Thermosporothrix</taxon>
    </lineage>
</organism>